<dbReference type="Proteomes" id="UP001446871">
    <property type="component" value="Unassembled WGS sequence"/>
</dbReference>
<feature type="compositionally biased region" description="Polar residues" evidence="1">
    <location>
        <begin position="98"/>
        <end position="117"/>
    </location>
</feature>
<evidence type="ECO:0000313" key="2">
    <source>
        <dbReference type="EMBL" id="KAK8060135.1"/>
    </source>
</evidence>
<feature type="region of interest" description="Disordered" evidence="1">
    <location>
        <begin position="94"/>
        <end position="117"/>
    </location>
</feature>
<evidence type="ECO:0000313" key="3">
    <source>
        <dbReference type="Proteomes" id="UP001446871"/>
    </source>
</evidence>
<comment type="caution">
    <text evidence="2">The sequence shown here is derived from an EMBL/GenBank/DDBJ whole genome shotgun (WGS) entry which is preliminary data.</text>
</comment>
<organism evidence="2 3">
    <name type="scientific">Apiospora saccharicola</name>
    <dbReference type="NCBI Taxonomy" id="335842"/>
    <lineage>
        <taxon>Eukaryota</taxon>
        <taxon>Fungi</taxon>
        <taxon>Dikarya</taxon>
        <taxon>Ascomycota</taxon>
        <taxon>Pezizomycotina</taxon>
        <taxon>Sordariomycetes</taxon>
        <taxon>Xylariomycetidae</taxon>
        <taxon>Amphisphaeriales</taxon>
        <taxon>Apiosporaceae</taxon>
        <taxon>Apiospora</taxon>
    </lineage>
</organism>
<accession>A0ABR1UMI0</accession>
<keyword evidence="3" id="KW-1185">Reference proteome</keyword>
<name>A0ABR1UMI0_9PEZI</name>
<sequence length="117" mass="13415">MVWTEAGARHIMFRNGHFTGATCVSDHSGPDELTELCFQRGSVRFDDKELWGRMRSTWGNHWKCEEEFDRRTVEKPKAARMRKSAEAHFSPLCRPESDFTSSFSSRCTNPLASPSTI</sequence>
<gene>
    <name evidence="2" type="ORF">PG996_010065</name>
</gene>
<protein>
    <submittedName>
        <fullName evidence="2">Uncharacterized protein</fullName>
    </submittedName>
</protein>
<reference evidence="2 3" key="1">
    <citation type="submission" date="2023-01" db="EMBL/GenBank/DDBJ databases">
        <title>Analysis of 21 Apiospora genomes using comparative genomics revels a genus with tremendous synthesis potential of carbohydrate active enzymes and secondary metabolites.</title>
        <authorList>
            <person name="Sorensen T."/>
        </authorList>
    </citation>
    <scope>NUCLEOTIDE SEQUENCE [LARGE SCALE GENOMIC DNA]</scope>
    <source>
        <strain evidence="2 3">CBS 83171</strain>
    </source>
</reference>
<evidence type="ECO:0000256" key="1">
    <source>
        <dbReference type="SAM" id="MobiDB-lite"/>
    </source>
</evidence>
<proteinExistence type="predicted"/>
<dbReference type="EMBL" id="JAQQWM010000006">
    <property type="protein sequence ID" value="KAK8060135.1"/>
    <property type="molecule type" value="Genomic_DNA"/>
</dbReference>